<proteinExistence type="predicted"/>
<sequence length="110" mass="12555">MGWKEVLKPSRKEGIVAVVVFFFLFCFAPRPFQVIPPEDGWEFVSGPFPLSHPLDLDYFSRSHFSFNLTYFWIFLEAVGAYLISCLTLSVQNRVSETVGNVSNNSKVVIE</sequence>
<keyword evidence="1" id="KW-0812">Transmembrane</keyword>
<gene>
    <name evidence="2" type="ORF">AKJ61_02360</name>
</gene>
<evidence type="ECO:0000313" key="3">
    <source>
        <dbReference type="Proteomes" id="UP000070184"/>
    </source>
</evidence>
<evidence type="ECO:0000313" key="2">
    <source>
        <dbReference type="EMBL" id="KXA89701.1"/>
    </source>
</evidence>
<accession>A0A133U697</accession>
<keyword evidence="1" id="KW-1133">Transmembrane helix</keyword>
<dbReference type="Proteomes" id="UP000070184">
    <property type="component" value="Unassembled WGS sequence"/>
</dbReference>
<evidence type="ECO:0000256" key="1">
    <source>
        <dbReference type="SAM" id="Phobius"/>
    </source>
</evidence>
<protein>
    <submittedName>
        <fullName evidence="2">Uncharacterized protein</fullName>
    </submittedName>
</protein>
<feature type="transmembrane region" description="Helical" evidence="1">
    <location>
        <begin position="14"/>
        <end position="32"/>
    </location>
</feature>
<organism evidence="2 3">
    <name type="scientific">candidate division MSBL1 archaeon SCGC-AAA259B11</name>
    <dbReference type="NCBI Taxonomy" id="1698260"/>
    <lineage>
        <taxon>Archaea</taxon>
        <taxon>Methanobacteriati</taxon>
        <taxon>Methanobacteriota</taxon>
        <taxon>candidate division MSBL1</taxon>
    </lineage>
</organism>
<name>A0A133U697_9EURY</name>
<reference evidence="2 3" key="1">
    <citation type="journal article" date="2016" name="Sci. Rep.">
        <title>Metabolic traits of an uncultured archaeal lineage -MSBL1- from brine pools of the Red Sea.</title>
        <authorList>
            <person name="Mwirichia R."/>
            <person name="Alam I."/>
            <person name="Rashid M."/>
            <person name="Vinu M."/>
            <person name="Ba-Alawi W."/>
            <person name="Anthony Kamau A."/>
            <person name="Kamanda Ngugi D."/>
            <person name="Goker M."/>
            <person name="Klenk H.P."/>
            <person name="Bajic V."/>
            <person name="Stingl U."/>
        </authorList>
    </citation>
    <scope>NUCLEOTIDE SEQUENCE [LARGE SCALE GENOMIC DNA]</scope>
    <source>
        <strain evidence="2">SCGC-AAA259B11</strain>
    </source>
</reference>
<keyword evidence="1" id="KW-0472">Membrane</keyword>
<keyword evidence="3" id="KW-1185">Reference proteome</keyword>
<comment type="caution">
    <text evidence="2">The sequence shown here is derived from an EMBL/GenBank/DDBJ whole genome shotgun (WGS) entry which is preliminary data.</text>
</comment>
<feature type="transmembrane region" description="Helical" evidence="1">
    <location>
        <begin position="70"/>
        <end position="90"/>
    </location>
</feature>
<dbReference type="EMBL" id="LHXK01000025">
    <property type="protein sequence ID" value="KXA89701.1"/>
    <property type="molecule type" value="Genomic_DNA"/>
</dbReference>
<dbReference type="AlphaFoldDB" id="A0A133U697"/>